<gene>
    <name evidence="4" type="ORF">V5N11_015661</name>
</gene>
<keyword evidence="1" id="KW-0433">Leucine-rich repeat</keyword>
<dbReference type="InterPro" id="IPR045344">
    <property type="entry name" value="C-JID"/>
</dbReference>
<reference evidence="4 5" key="1">
    <citation type="submission" date="2024-04" db="EMBL/GenBank/DDBJ databases">
        <title>Genome assembly C_amara_ONT_v2.</title>
        <authorList>
            <person name="Yant L."/>
            <person name="Moore C."/>
            <person name="Slenker M."/>
        </authorList>
    </citation>
    <scope>NUCLEOTIDE SEQUENCE [LARGE SCALE GENOMIC DNA]</scope>
    <source>
        <tissue evidence="4">Leaf</tissue>
    </source>
</reference>
<name>A0ABD1ALG5_CARAN</name>
<accession>A0ABD1ALG5</accession>
<evidence type="ECO:0000256" key="2">
    <source>
        <dbReference type="ARBA" id="ARBA00022737"/>
    </source>
</evidence>
<evidence type="ECO:0000313" key="4">
    <source>
        <dbReference type="EMBL" id="KAL1207618.1"/>
    </source>
</evidence>
<evidence type="ECO:0000313" key="5">
    <source>
        <dbReference type="Proteomes" id="UP001558713"/>
    </source>
</evidence>
<sequence>MNGCDRLKSVSLHISKLKQLNSVDFSECRALSEASWNDSSSDVAMETDNIHSNLPVLDVASSSFPDNLINCFNYDQEARIDRRQTCFLQFMSFSGEEVLSYFTHRTTGTSLTNIPLFYTSPSPPFFRFKACAVVDCISANYGFSFNIHVSCRFKGKLGNNFDSPYRPRDFYKREKGIHLVIFECSFPLSEENTSLAEVNYDHVDVQFHLSNWNEPSDSKSKLKRWGIRLSDDFSSLVNYQLGNGNILPDVSEADEDYMTNESEHSEESGGSNEEIKRSKKRIRVNIKNALNIILYISQLVFKGNLKLFLYNSPLNLFFPFMQII</sequence>
<organism evidence="4 5">
    <name type="scientific">Cardamine amara subsp. amara</name>
    <dbReference type="NCBI Taxonomy" id="228776"/>
    <lineage>
        <taxon>Eukaryota</taxon>
        <taxon>Viridiplantae</taxon>
        <taxon>Streptophyta</taxon>
        <taxon>Embryophyta</taxon>
        <taxon>Tracheophyta</taxon>
        <taxon>Spermatophyta</taxon>
        <taxon>Magnoliopsida</taxon>
        <taxon>eudicotyledons</taxon>
        <taxon>Gunneridae</taxon>
        <taxon>Pentapetalae</taxon>
        <taxon>rosids</taxon>
        <taxon>malvids</taxon>
        <taxon>Brassicales</taxon>
        <taxon>Brassicaceae</taxon>
        <taxon>Cardamineae</taxon>
        <taxon>Cardamine</taxon>
    </lineage>
</organism>
<proteinExistence type="predicted"/>
<dbReference type="Proteomes" id="UP001558713">
    <property type="component" value="Unassembled WGS sequence"/>
</dbReference>
<dbReference type="AlphaFoldDB" id="A0ABD1ALG5"/>
<keyword evidence="5" id="KW-1185">Reference proteome</keyword>
<keyword evidence="2" id="KW-0677">Repeat</keyword>
<protein>
    <submittedName>
        <fullName evidence="4">Protein VARIATION IN COMPOUND TRIGGERED ROOT growth response</fullName>
    </submittedName>
</protein>
<comment type="caution">
    <text evidence="4">The sequence shown here is derived from an EMBL/GenBank/DDBJ whole genome shotgun (WGS) entry which is preliminary data.</text>
</comment>
<evidence type="ECO:0000259" key="3">
    <source>
        <dbReference type="Pfam" id="PF20160"/>
    </source>
</evidence>
<feature type="domain" description="C-JID" evidence="3">
    <location>
        <begin position="94"/>
        <end position="229"/>
    </location>
</feature>
<dbReference type="Pfam" id="PF20160">
    <property type="entry name" value="C-JID"/>
    <property type="match status" value="1"/>
</dbReference>
<evidence type="ECO:0000256" key="1">
    <source>
        <dbReference type="ARBA" id="ARBA00022614"/>
    </source>
</evidence>
<dbReference type="EMBL" id="JBANAX010000470">
    <property type="protein sequence ID" value="KAL1207618.1"/>
    <property type="molecule type" value="Genomic_DNA"/>
</dbReference>